<accession>A0A1Q8RNU3</accession>
<keyword evidence="1" id="KW-0732">Signal</keyword>
<feature type="chain" id="PRO_5012548069" evidence="1">
    <location>
        <begin position="18"/>
        <end position="121"/>
    </location>
</feature>
<dbReference type="Proteomes" id="UP000186583">
    <property type="component" value="Unassembled WGS sequence"/>
</dbReference>
<dbReference type="OrthoDB" id="3551791at2759"/>
<proteinExistence type="predicted"/>
<name>A0A1Q8RNU3_9PEZI</name>
<protein>
    <submittedName>
        <fullName evidence="2">Uncharacterized protein</fullName>
    </submittedName>
</protein>
<reference evidence="2 3" key="1">
    <citation type="submission" date="2016-11" db="EMBL/GenBank/DDBJ databases">
        <title>Draft Genome Assembly of Colletotrichum chlorophyti a pathogen of herbaceous plants.</title>
        <authorList>
            <person name="Gan P."/>
            <person name="Narusaka M."/>
            <person name="Tsushima A."/>
            <person name="Narusaka Y."/>
            <person name="Takano Y."/>
            <person name="Shirasu K."/>
        </authorList>
    </citation>
    <scope>NUCLEOTIDE SEQUENCE [LARGE SCALE GENOMIC DNA]</scope>
    <source>
        <strain evidence="2 3">NTL11</strain>
    </source>
</reference>
<keyword evidence="3" id="KW-1185">Reference proteome</keyword>
<evidence type="ECO:0000256" key="1">
    <source>
        <dbReference type="SAM" id="SignalP"/>
    </source>
</evidence>
<comment type="caution">
    <text evidence="2">The sequence shown here is derived from an EMBL/GenBank/DDBJ whole genome shotgun (WGS) entry which is preliminary data.</text>
</comment>
<sequence length="121" mass="13050">MLAHTVLLAMLSALALAQKFEGFPTTLTCQQSDGDNDNITDAELQTVVIGPKGNLYDKSAANIGAGKCSSLSGIPLYTTRIEGTSSLIWFAYDKVQDTYHFCFGTGALHPKIGYPTRCEEI</sequence>
<feature type="signal peptide" evidence="1">
    <location>
        <begin position="1"/>
        <end position="17"/>
    </location>
</feature>
<evidence type="ECO:0000313" key="3">
    <source>
        <dbReference type="Proteomes" id="UP000186583"/>
    </source>
</evidence>
<dbReference type="AlphaFoldDB" id="A0A1Q8RNU3"/>
<gene>
    <name evidence="2" type="ORF">CCHL11_09932</name>
</gene>
<evidence type="ECO:0000313" key="2">
    <source>
        <dbReference type="EMBL" id="OLN85853.1"/>
    </source>
</evidence>
<dbReference type="EMBL" id="MPGH01000141">
    <property type="protein sequence ID" value="OLN85853.1"/>
    <property type="molecule type" value="Genomic_DNA"/>
</dbReference>
<organism evidence="2 3">
    <name type="scientific">Colletotrichum chlorophyti</name>
    <dbReference type="NCBI Taxonomy" id="708187"/>
    <lineage>
        <taxon>Eukaryota</taxon>
        <taxon>Fungi</taxon>
        <taxon>Dikarya</taxon>
        <taxon>Ascomycota</taxon>
        <taxon>Pezizomycotina</taxon>
        <taxon>Sordariomycetes</taxon>
        <taxon>Hypocreomycetidae</taxon>
        <taxon>Glomerellales</taxon>
        <taxon>Glomerellaceae</taxon>
        <taxon>Colletotrichum</taxon>
    </lineage>
</organism>